<protein>
    <submittedName>
        <fullName evidence="1">Uncharacterized protein</fullName>
    </submittedName>
</protein>
<reference evidence="1 2" key="1">
    <citation type="journal article" date="2021" name="Sci. Rep.">
        <title>Genome analysis of a halophilic bacterium Halomonas malpeensis YU-PRIM-29(T) reveals its exopolysaccharide and pigment producing capabilities.</title>
        <authorList>
            <person name="Athmika"/>
            <person name="Ghate S.D."/>
            <person name="Arun A.B."/>
            <person name="Rao S.S."/>
            <person name="Kumar S.T.A."/>
            <person name="Kandiyil M.K."/>
            <person name="Saptami K."/>
            <person name="Rekha P.D."/>
        </authorList>
    </citation>
    <scope>NUCLEOTIDE SEQUENCE [LARGE SCALE GENOMIC DNA]</scope>
    <source>
        <strain evidence="2">prim 29</strain>
    </source>
</reference>
<evidence type="ECO:0000313" key="1">
    <source>
        <dbReference type="EMBL" id="MCB8889919.1"/>
    </source>
</evidence>
<dbReference type="RefSeq" id="WP_227390585.1">
    <property type="nucleotide sequence ID" value="NZ_JBHSCJ010000002.1"/>
</dbReference>
<sequence>MHRKIQYNDEGRILGVVTSSERYIDVAPEFDVAGHYVDTSQAPPRLAEQTDYPFEYSIEGLTVTVTGVPLGLVIDLDGEQKASDGTEPVVFEARSPGLSSLSVSSPVSYVSKYEQIIISGEL</sequence>
<dbReference type="EMBL" id="WHVL01000005">
    <property type="protein sequence ID" value="MCB8889919.1"/>
    <property type="molecule type" value="Genomic_DNA"/>
</dbReference>
<gene>
    <name evidence="1" type="ORF">GEV37_12430</name>
</gene>
<evidence type="ECO:0000313" key="2">
    <source>
        <dbReference type="Proteomes" id="UP001319882"/>
    </source>
</evidence>
<keyword evidence="2" id="KW-1185">Reference proteome</keyword>
<organism evidence="1 2">
    <name type="scientific">Vreelandella malpeensis</name>
    <dbReference type="NCBI Taxonomy" id="1172368"/>
    <lineage>
        <taxon>Bacteria</taxon>
        <taxon>Pseudomonadati</taxon>
        <taxon>Pseudomonadota</taxon>
        <taxon>Gammaproteobacteria</taxon>
        <taxon>Oceanospirillales</taxon>
        <taxon>Halomonadaceae</taxon>
        <taxon>Vreelandella</taxon>
    </lineage>
</organism>
<comment type="caution">
    <text evidence="1">The sequence shown here is derived from an EMBL/GenBank/DDBJ whole genome shotgun (WGS) entry which is preliminary data.</text>
</comment>
<dbReference type="Proteomes" id="UP001319882">
    <property type="component" value="Unassembled WGS sequence"/>
</dbReference>
<accession>A0ABS8DUP9</accession>
<name>A0ABS8DUP9_9GAMM</name>
<proteinExistence type="predicted"/>